<dbReference type="SMART" id="SM00324">
    <property type="entry name" value="RhoGAP"/>
    <property type="match status" value="1"/>
</dbReference>
<dbReference type="PANTHER" id="PTHR15228:SF36">
    <property type="entry name" value="RHO GTPASE-ACTIVATING PROTEIN 24-LIKE ISOFORM X1"/>
    <property type="match status" value="1"/>
</dbReference>
<dbReference type="InterPro" id="IPR008936">
    <property type="entry name" value="Rho_GTPase_activation_prot"/>
</dbReference>
<evidence type="ECO:0000256" key="5">
    <source>
        <dbReference type="SAM" id="MobiDB-lite"/>
    </source>
</evidence>
<evidence type="ECO:0000256" key="4">
    <source>
        <dbReference type="SAM" id="Coils"/>
    </source>
</evidence>
<feature type="region of interest" description="Disordered" evidence="5">
    <location>
        <begin position="563"/>
        <end position="597"/>
    </location>
</feature>
<feature type="compositionally biased region" description="Polar residues" evidence="5">
    <location>
        <begin position="578"/>
        <end position="595"/>
    </location>
</feature>
<dbReference type="FunFam" id="1.10.555.10:FF:000015">
    <property type="entry name" value="rho GTPase-activating protein 25 isoform X1"/>
    <property type="match status" value="1"/>
</dbReference>
<evidence type="ECO:0000256" key="3">
    <source>
        <dbReference type="ARBA" id="ARBA00023054"/>
    </source>
</evidence>
<dbReference type="InterPro" id="IPR000198">
    <property type="entry name" value="RhoGAP_dom"/>
</dbReference>
<evidence type="ECO:0000256" key="1">
    <source>
        <dbReference type="ARBA" id="ARBA00022468"/>
    </source>
</evidence>
<dbReference type="InterPro" id="IPR051025">
    <property type="entry name" value="RhoGAP"/>
</dbReference>
<dbReference type="Gene3D" id="1.10.555.10">
    <property type="entry name" value="Rho GTPase activation protein"/>
    <property type="match status" value="1"/>
</dbReference>
<dbReference type="AlphaFoldDB" id="A0A5A9PH16"/>
<name>A0A5A9PH16_9TELE</name>
<evidence type="ECO:0000256" key="2">
    <source>
        <dbReference type="ARBA" id="ARBA00022553"/>
    </source>
</evidence>
<dbReference type="PANTHER" id="PTHR15228">
    <property type="entry name" value="SPERMATHECAL PHYSIOLOGY VARIANT"/>
    <property type="match status" value="1"/>
</dbReference>
<dbReference type="GO" id="GO:0035021">
    <property type="term" value="P:negative regulation of Rac protein signal transduction"/>
    <property type="evidence" value="ECO:0007669"/>
    <property type="project" value="TreeGrafter"/>
</dbReference>
<dbReference type="EMBL" id="SOYY01000006">
    <property type="protein sequence ID" value="KAA0720259.1"/>
    <property type="molecule type" value="Genomic_DNA"/>
</dbReference>
<keyword evidence="1" id="KW-0343">GTPase activation</keyword>
<feature type="compositionally biased region" description="Polar residues" evidence="5">
    <location>
        <begin position="483"/>
        <end position="495"/>
    </location>
</feature>
<sequence length="717" mass="80283">MGLTCFKSWKYNSTAQKVGNRDVLVSPGSYFFLSNSCGQGEEWLESLNKGIWIPFTAGISEQEGQRCTSAGERESASLQCTEPYRLTCRQERKKREEEERRKRNIQFYTKQEFEKHERRGFRFNDDICLVTVTGVFGQRLEETVLYERRYGDHMAPLVVEQCVDFIREHGLTEVGLFRQSGQATLVKELQEAFDAGEKPSFDSSTDVHTVASLLKLYLRELPEPLVPYSRYEEILVCAKKIPSDREQGLQELKSLLYELPVANFNLLKYICQFLNDVQSYSNINKMSIQNLATVFGPNILRPKAEDPESIIGELIREHTLLFSRENYNLPEATLPSLHPNLQILAEWVHSDPPTQPLLTENPAPLVNQTLACPRTLLLSLKTERRGSHQSPCDMNVTQHLSETGHQLTEESSCASSALIYDNYNCQHSPAQEFLQTRPSPTSPPPSCMNKVLEVGIESCVQSRSWPDMEEPTWGPERALEDSGGNSEAQDSTLSVYDNMGVEDQGKECTKDKNSCAIVQDKGGTASIADSSSSWSSCEIVPLDADSGSGGAASPCHGSPGHCTSFRMDLGEEGPRPNSLASSSAPTDAPLSTGSSEVFLPNAPLEPLGFPVSHAMQCLVAGLRQQMARQKAEYEAKINRLEQRNKVLLGEVTGLHSTLEQQRRWVSVAEIKMRNVERARADADRRNTTLQREMEQFFDTFGELNAEARKTSRIVQSF</sequence>
<dbReference type="PROSITE" id="PS50238">
    <property type="entry name" value="RHOGAP"/>
    <property type="match status" value="1"/>
</dbReference>
<dbReference type="Pfam" id="PF00620">
    <property type="entry name" value="RhoGAP"/>
    <property type="match status" value="1"/>
</dbReference>
<keyword evidence="2" id="KW-0597">Phosphoprotein</keyword>
<keyword evidence="8" id="KW-1185">Reference proteome</keyword>
<gene>
    <name evidence="7" type="ORF">E1301_Tti012293</name>
</gene>
<feature type="domain" description="Rho-GAP" evidence="6">
    <location>
        <begin position="138"/>
        <end position="322"/>
    </location>
</feature>
<dbReference type="Proteomes" id="UP000324632">
    <property type="component" value="Chromosome 6"/>
</dbReference>
<dbReference type="GO" id="GO:0035313">
    <property type="term" value="P:wound healing, spreading of epidermal cells"/>
    <property type="evidence" value="ECO:0007669"/>
    <property type="project" value="TreeGrafter"/>
</dbReference>
<protein>
    <submittedName>
        <fullName evidence="7">Rho GTPase-activating protein 24</fullName>
    </submittedName>
</protein>
<feature type="region of interest" description="Disordered" evidence="5">
    <location>
        <begin position="463"/>
        <end position="497"/>
    </location>
</feature>
<feature type="coiled-coil region" evidence="4">
    <location>
        <begin position="619"/>
        <end position="692"/>
    </location>
</feature>
<dbReference type="GO" id="GO:0005096">
    <property type="term" value="F:GTPase activator activity"/>
    <property type="evidence" value="ECO:0007669"/>
    <property type="project" value="UniProtKB-KW"/>
</dbReference>
<dbReference type="SUPFAM" id="SSF48350">
    <property type="entry name" value="GTPase activation domain, GAP"/>
    <property type="match status" value="1"/>
</dbReference>
<evidence type="ECO:0000313" key="7">
    <source>
        <dbReference type="EMBL" id="KAA0720259.1"/>
    </source>
</evidence>
<organism evidence="7 8">
    <name type="scientific">Triplophysa tibetana</name>
    <dbReference type="NCBI Taxonomy" id="1572043"/>
    <lineage>
        <taxon>Eukaryota</taxon>
        <taxon>Metazoa</taxon>
        <taxon>Chordata</taxon>
        <taxon>Craniata</taxon>
        <taxon>Vertebrata</taxon>
        <taxon>Euteleostomi</taxon>
        <taxon>Actinopterygii</taxon>
        <taxon>Neopterygii</taxon>
        <taxon>Teleostei</taxon>
        <taxon>Ostariophysi</taxon>
        <taxon>Cypriniformes</taxon>
        <taxon>Nemacheilidae</taxon>
        <taxon>Triplophysa</taxon>
    </lineage>
</organism>
<evidence type="ECO:0000313" key="8">
    <source>
        <dbReference type="Proteomes" id="UP000324632"/>
    </source>
</evidence>
<proteinExistence type="predicted"/>
<dbReference type="GO" id="GO:0007165">
    <property type="term" value="P:signal transduction"/>
    <property type="evidence" value="ECO:0007669"/>
    <property type="project" value="InterPro"/>
</dbReference>
<reference evidence="7 8" key="1">
    <citation type="journal article" date="2019" name="Mol. Ecol. Resour.">
        <title>Chromosome-level genome assembly of Triplophysa tibetana, a fish adapted to the harsh high-altitude environment of the Tibetan Plateau.</title>
        <authorList>
            <person name="Yang X."/>
            <person name="Liu H."/>
            <person name="Ma Z."/>
            <person name="Zou Y."/>
            <person name="Zou M."/>
            <person name="Mao Y."/>
            <person name="Li X."/>
            <person name="Wang H."/>
            <person name="Chen T."/>
            <person name="Wang W."/>
            <person name="Yang R."/>
        </authorList>
    </citation>
    <scope>NUCLEOTIDE SEQUENCE [LARGE SCALE GENOMIC DNA]</scope>
    <source>
        <strain evidence="7">TTIB1903HZAU</strain>
        <tissue evidence="7">Muscle</tissue>
    </source>
</reference>
<accession>A0A5A9PH16</accession>
<comment type="caution">
    <text evidence="7">The sequence shown here is derived from an EMBL/GenBank/DDBJ whole genome shotgun (WGS) entry which is preliminary data.</text>
</comment>
<keyword evidence="3 4" id="KW-0175">Coiled coil</keyword>
<evidence type="ECO:0000259" key="6">
    <source>
        <dbReference type="PROSITE" id="PS50238"/>
    </source>
</evidence>
<dbReference type="GO" id="GO:1900028">
    <property type="term" value="P:negative regulation of ruffle assembly"/>
    <property type="evidence" value="ECO:0007669"/>
    <property type="project" value="TreeGrafter"/>
</dbReference>
<dbReference type="GO" id="GO:0005925">
    <property type="term" value="C:focal adhesion"/>
    <property type="evidence" value="ECO:0007669"/>
    <property type="project" value="TreeGrafter"/>
</dbReference>